<evidence type="ECO:0000313" key="2">
    <source>
        <dbReference type="Proteomes" id="UP000789860"/>
    </source>
</evidence>
<proteinExistence type="predicted"/>
<feature type="non-terminal residue" evidence="1">
    <location>
        <position position="1"/>
    </location>
</feature>
<evidence type="ECO:0000313" key="1">
    <source>
        <dbReference type="EMBL" id="CAG8651894.1"/>
    </source>
</evidence>
<reference evidence="1" key="1">
    <citation type="submission" date="2021-06" db="EMBL/GenBank/DDBJ databases">
        <authorList>
            <person name="Kallberg Y."/>
            <person name="Tangrot J."/>
            <person name="Rosling A."/>
        </authorList>
    </citation>
    <scope>NUCLEOTIDE SEQUENCE</scope>
    <source>
        <strain evidence="1">AU212A</strain>
    </source>
</reference>
<accession>A0ACA9NFK2</accession>
<protein>
    <submittedName>
        <fullName evidence="1">1135_t:CDS:1</fullName>
    </submittedName>
</protein>
<keyword evidence="2" id="KW-1185">Reference proteome</keyword>
<dbReference type="EMBL" id="CAJVPM010023992">
    <property type="protein sequence ID" value="CAG8651894.1"/>
    <property type="molecule type" value="Genomic_DNA"/>
</dbReference>
<gene>
    <name evidence="1" type="ORF">SCALOS_LOCUS8693</name>
</gene>
<organism evidence="1 2">
    <name type="scientific">Scutellospora calospora</name>
    <dbReference type="NCBI Taxonomy" id="85575"/>
    <lineage>
        <taxon>Eukaryota</taxon>
        <taxon>Fungi</taxon>
        <taxon>Fungi incertae sedis</taxon>
        <taxon>Mucoromycota</taxon>
        <taxon>Glomeromycotina</taxon>
        <taxon>Glomeromycetes</taxon>
        <taxon>Diversisporales</taxon>
        <taxon>Gigasporaceae</taxon>
        <taxon>Scutellospora</taxon>
    </lineage>
</organism>
<name>A0ACA9NFK2_9GLOM</name>
<comment type="caution">
    <text evidence="1">The sequence shown here is derived from an EMBL/GenBank/DDBJ whole genome shotgun (WGS) entry which is preliminary data.</text>
</comment>
<dbReference type="Proteomes" id="UP000789860">
    <property type="component" value="Unassembled WGS sequence"/>
</dbReference>
<sequence length="46" mass="5520">FNSANSTYFCPWYTISKKEQGNLDQEWTIEKRIEALKIKPNTYPEH</sequence>